<name>A0A930UXG0_9PAST</name>
<accession>A0A930UXG0</accession>
<dbReference type="AlphaFoldDB" id="A0A930UXG0"/>
<gene>
    <name evidence="1" type="ORF">INT80_12640</name>
</gene>
<comment type="caution">
    <text evidence="1">The sequence shown here is derived from an EMBL/GenBank/DDBJ whole genome shotgun (WGS) entry which is preliminary data.</text>
</comment>
<sequence>MLDNWEFKAIDDEYDDYEGLDFVRYMPLTSTVKEKLARQDINEILLHTGIPAIEAVIDDYIDKYSISEPVIQTSEINNDEFKAVSIIFEKLTQWAEADLDKIGEEYDKEVSVADYFIMTFVSMIEELNSNKLINRDYLPYGITPLASIYYFFNEYKGEDETGSIDNLLII</sequence>
<protein>
    <submittedName>
        <fullName evidence="1">Uncharacterized protein</fullName>
    </submittedName>
</protein>
<organism evidence="1">
    <name type="scientific">Gallibacterium anatis</name>
    <dbReference type="NCBI Taxonomy" id="750"/>
    <lineage>
        <taxon>Bacteria</taxon>
        <taxon>Pseudomonadati</taxon>
        <taxon>Pseudomonadota</taxon>
        <taxon>Gammaproteobacteria</taxon>
        <taxon>Pasteurellales</taxon>
        <taxon>Pasteurellaceae</taxon>
        <taxon>Gallibacterium</taxon>
    </lineage>
</organism>
<dbReference type="EMBL" id="JADION010000042">
    <property type="protein sequence ID" value="MBF4103006.1"/>
    <property type="molecule type" value="Genomic_DNA"/>
</dbReference>
<proteinExistence type="predicted"/>
<reference evidence="1" key="1">
    <citation type="submission" date="2020-11" db="EMBL/GenBank/DDBJ databases">
        <title>Gallibacterium anatis 1637, full genome, WGS.</title>
        <authorList>
            <person name="Laishevtcev A.I."/>
            <person name="Yakimova E.A."/>
            <person name="Petkovich D."/>
            <person name="Stepanova T.V."/>
            <person name="Kalendr R.S."/>
            <person name="Rubalsky E.O."/>
            <person name="Zulkarneev E.R."/>
            <person name="Aleshkin A.V."/>
        </authorList>
    </citation>
    <scope>NUCLEOTIDE SEQUENCE</scope>
    <source>
        <strain evidence="1">1637</strain>
    </source>
</reference>
<evidence type="ECO:0000313" key="1">
    <source>
        <dbReference type="EMBL" id="MBF4103006.1"/>
    </source>
</evidence>